<dbReference type="STRING" id="1045775.SAMN05216378_2604"/>
<name>A0A1I1YFE2_9BACL</name>
<sequence>MYDKKYNSRSIYGKLKVCRYMNSHKTLKKLVPHTVSFSREHMKSMLESHSSVYVKPDTGSQGMGIFKVKKSKGSGYTVKHIVKKKQLSRHLSSASAVYDHINKKSDKKLIIQKGITLDRVNGRAYDIRVMVQRKPGGNWTVNGYSVKVGAPKKIVTNYYQGGKLYTMEKLGKEQGKSAETTSKRKADLKSKSLKIAKHLSTKRKGMHELGIDFAYDKKQHLWVIEVNSNHPQFYPIKWLDPAAYKKMKEFARSYGRKDA</sequence>
<dbReference type="Pfam" id="PF14398">
    <property type="entry name" value="ATPgrasp_YheCD"/>
    <property type="match status" value="1"/>
</dbReference>
<dbReference type="Proteomes" id="UP000198855">
    <property type="component" value="Unassembled WGS sequence"/>
</dbReference>
<dbReference type="AlphaFoldDB" id="A0A1I1YFE2"/>
<evidence type="ECO:0000313" key="1">
    <source>
        <dbReference type="EMBL" id="SFE17728.1"/>
    </source>
</evidence>
<keyword evidence="2" id="KW-1185">Reference proteome</keyword>
<organism evidence="1 2">
    <name type="scientific">Paenibacillus catalpae</name>
    <dbReference type="NCBI Taxonomy" id="1045775"/>
    <lineage>
        <taxon>Bacteria</taxon>
        <taxon>Bacillati</taxon>
        <taxon>Bacillota</taxon>
        <taxon>Bacilli</taxon>
        <taxon>Bacillales</taxon>
        <taxon>Paenibacillaceae</taxon>
        <taxon>Paenibacillus</taxon>
    </lineage>
</organism>
<protein>
    <submittedName>
        <fullName evidence="1">YheC/D like ATP-grasp</fullName>
    </submittedName>
</protein>
<dbReference type="EMBL" id="FOMT01000002">
    <property type="protein sequence ID" value="SFE17728.1"/>
    <property type="molecule type" value="Genomic_DNA"/>
</dbReference>
<dbReference type="RefSeq" id="WP_091185452.1">
    <property type="nucleotide sequence ID" value="NZ_FOMT01000002.1"/>
</dbReference>
<dbReference type="SUPFAM" id="SSF56059">
    <property type="entry name" value="Glutathione synthetase ATP-binding domain-like"/>
    <property type="match status" value="1"/>
</dbReference>
<gene>
    <name evidence="1" type="ORF">SAMN05216378_2604</name>
</gene>
<accession>A0A1I1YFE2</accession>
<proteinExistence type="predicted"/>
<evidence type="ECO:0000313" key="2">
    <source>
        <dbReference type="Proteomes" id="UP000198855"/>
    </source>
</evidence>
<dbReference type="InterPro" id="IPR026838">
    <property type="entry name" value="YheC/D"/>
</dbReference>
<dbReference type="Gene3D" id="3.30.470.20">
    <property type="entry name" value="ATP-grasp fold, B domain"/>
    <property type="match status" value="1"/>
</dbReference>
<dbReference type="OrthoDB" id="7869153at2"/>
<reference evidence="2" key="1">
    <citation type="submission" date="2016-10" db="EMBL/GenBank/DDBJ databases">
        <authorList>
            <person name="Varghese N."/>
            <person name="Submissions S."/>
        </authorList>
    </citation>
    <scope>NUCLEOTIDE SEQUENCE [LARGE SCALE GENOMIC DNA]</scope>
    <source>
        <strain evidence="2">CGMCC 1.10784</strain>
    </source>
</reference>